<evidence type="ECO:0000313" key="2">
    <source>
        <dbReference type="Proteomes" id="UP000649617"/>
    </source>
</evidence>
<dbReference type="AlphaFoldDB" id="A0A812X8D6"/>
<organism evidence="1 2">
    <name type="scientific">Symbiodinium pilosum</name>
    <name type="common">Dinoflagellate</name>
    <dbReference type="NCBI Taxonomy" id="2952"/>
    <lineage>
        <taxon>Eukaryota</taxon>
        <taxon>Sar</taxon>
        <taxon>Alveolata</taxon>
        <taxon>Dinophyceae</taxon>
        <taxon>Suessiales</taxon>
        <taxon>Symbiodiniaceae</taxon>
        <taxon>Symbiodinium</taxon>
    </lineage>
</organism>
<dbReference type="OrthoDB" id="10416552at2759"/>
<comment type="caution">
    <text evidence="1">The sequence shown here is derived from an EMBL/GenBank/DDBJ whole genome shotgun (WGS) entry which is preliminary data.</text>
</comment>
<proteinExistence type="predicted"/>
<accession>A0A812X8D6</accession>
<sequence>MMMEGSIGAPFGYSAAWGRETDGEGSDGEVWLYDEAALLLPSALSFLDSGNENHVMTVQIDLSGRVPFQNDVSDVFYSMTGDADLEDVQLPRDMCYLAISGRVPRGRFPLYWRLLVCTFPEYYNFKQLSAQPIDPSSEPAQVALMQNPVWVLN</sequence>
<reference evidence="1" key="1">
    <citation type="submission" date="2021-02" db="EMBL/GenBank/DDBJ databases">
        <authorList>
            <person name="Dougan E. K."/>
            <person name="Rhodes N."/>
            <person name="Thang M."/>
            <person name="Chan C."/>
        </authorList>
    </citation>
    <scope>NUCLEOTIDE SEQUENCE</scope>
</reference>
<keyword evidence="2" id="KW-1185">Reference proteome</keyword>
<evidence type="ECO:0000313" key="1">
    <source>
        <dbReference type="EMBL" id="CAE7716007.1"/>
    </source>
</evidence>
<protein>
    <submittedName>
        <fullName evidence="1">Uncharacterized protein</fullName>
    </submittedName>
</protein>
<gene>
    <name evidence="1" type="ORF">SPIL2461_LOCUS20342</name>
</gene>
<dbReference type="Proteomes" id="UP000649617">
    <property type="component" value="Unassembled WGS sequence"/>
</dbReference>
<dbReference type="EMBL" id="CAJNIZ010045306">
    <property type="protein sequence ID" value="CAE7716007.1"/>
    <property type="molecule type" value="Genomic_DNA"/>
</dbReference>
<name>A0A812X8D6_SYMPI</name>